<dbReference type="OrthoDB" id="9115108at2"/>
<accession>A0A2N7W9A2</accession>
<gene>
    <name evidence="2" type="ORF">C0Z16_28035</name>
    <name evidence="1" type="ORF">LMG27174_05784</name>
</gene>
<dbReference type="Proteomes" id="UP000235659">
    <property type="component" value="Unassembled WGS sequence"/>
</dbReference>
<dbReference type="AlphaFoldDB" id="A0A2N7W9A2"/>
<protein>
    <recommendedName>
        <fullName evidence="5">DNA-binding protein</fullName>
    </recommendedName>
</protein>
<reference evidence="1 4" key="2">
    <citation type="submission" date="2020-04" db="EMBL/GenBank/DDBJ databases">
        <authorList>
            <person name="De Canck E."/>
        </authorList>
    </citation>
    <scope>NUCLEOTIDE SEQUENCE [LARGE SCALE GENOMIC DNA]</scope>
    <source>
        <strain evidence="1 4">LMG 27174</strain>
    </source>
</reference>
<name>A0A2N7W9A2_9BURK</name>
<dbReference type="SUPFAM" id="SSF88659">
    <property type="entry name" value="Sigma3 and sigma4 domains of RNA polymerase sigma factors"/>
    <property type="match status" value="1"/>
</dbReference>
<evidence type="ECO:0000313" key="2">
    <source>
        <dbReference type="EMBL" id="PMS25986.1"/>
    </source>
</evidence>
<evidence type="ECO:0008006" key="5">
    <source>
        <dbReference type="Google" id="ProtNLM"/>
    </source>
</evidence>
<dbReference type="InterPro" id="IPR013324">
    <property type="entry name" value="RNA_pol_sigma_r3/r4-like"/>
</dbReference>
<organism evidence="1 4">
    <name type="scientific">Paraburkholderia rhynchosiae</name>
    <dbReference type="NCBI Taxonomy" id="487049"/>
    <lineage>
        <taxon>Bacteria</taxon>
        <taxon>Pseudomonadati</taxon>
        <taxon>Pseudomonadota</taxon>
        <taxon>Betaproteobacteria</taxon>
        <taxon>Burkholderiales</taxon>
        <taxon>Burkholderiaceae</taxon>
        <taxon>Paraburkholderia</taxon>
    </lineage>
</organism>
<evidence type="ECO:0000313" key="1">
    <source>
        <dbReference type="EMBL" id="CAB3730853.1"/>
    </source>
</evidence>
<dbReference type="Proteomes" id="UP000494205">
    <property type="component" value="Unassembled WGS sequence"/>
</dbReference>
<reference evidence="2 3" key="1">
    <citation type="submission" date="2018-01" db="EMBL/GenBank/DDBJ databases">
        <title>Whole genome analyses suggest that Burkholderia sensu lato contains two further novel genera in the rhizoxinica-symbiotica group Mycetohabitans gen. nov., and Trinickia gen. nov.: implications for the evolution of diazotrophy and nodulation in the Burkholderiaceae.</title>
        <authorList>
            <person name="Estrada-de los Santos P."/>
            <person name="Palmer M."/>
            <person name="Chavez-Ramirez B."/>
            <person name="Beukes C."/>
            <person name="Steenkamp E.T."/>
            <person name="Hirsch A.M."/>
            <person name="Manyaka P."/>
            <person name="Maluk M."/>
            <person name="Lafos M."/>
            <person name="Crook M."/>
            <person name="Gross E."/>
            <person name="Simon M.F."/>
            <person name="Bueno dos Reis Junior F."/>
            <person name="Poole P.S."/>
            <person name="Venter S.N."/>
            <person name="James E.K."/>
        </authorList>
    </citation>
    <scope>NUCLEOTIDE SEQUENCE [LARGE SCALE GENOMIC DNA]</scope>
    <source>
        <strain evidence="2 3">WSM 3937</strain>
    </source>
</reference>
<evidence type="ECO:0000313" key="3">
    <source>
        <dbReference type="Proteomes" id="UP000235659"/>
    </source>
</evidence>
<proteinExistence type="predicted"/>
<evidence type="ECO:0000313" key="4">
    <source>
        <dbReference type="Proteomes" id="UP000494205"/>
    </source>
</evidence>
<dbReference type="EMBL" id="PNXY01000026">
    <property type="protein sequence ID" value="PMS25986.1"/>
    <property type="molecule type" value="Genomic_DNA"/>
</dbReference>
<sequence>MKEGAKHEGIFKDAKEAIVFSLNFSDQQYAKSPMALLLKHGAHGSGRGLSGLDGSGQAGMVFAEIIRLDYHESIALIARCSAKRLRCTCGSPCCSKWTPNPIWTMATSQLCDHALLAVGTGISSRAIRLASTQKFFGQKLSIQEIADYCSVSRKTAGEHHARIKEFLKDLEGRAWFSFTARLEDAGMLIRDDEPVSH</sequence>
<dbReference type="EMBL" id="CADIJZ010000027">
    <property type="protein sequence ID" value="CAB3730853.1"/>
    <property type="molecule type" value="Genomic_DNA"/>
</dbReference>
<dbReference type="RefSeq" id="WP_102635312.1">
    <property type="nucleotide sequence ID" value="NZ_CADIJZ010000027.1"/>
</dbReference>
<keyword evidence="3" id="KW-1185">Reference proteome</keyword>